<keyword evidence="3" id="KW-0479">Metal-binding</keyword>
<evidence type="ECO:0000313" key="11">
    <source>
        <dbReference type="EMBL" id="PIP56594.1"/>
    </source>
</evidence>
<evidence type="ECO:0000256" key="3">
    <source>
        <dbReference type="ARBA" id="ARBA00022723"/>
    </source>
</evidence>
<evidence type="ECO:0000313" key="12">
    <source>
        <dbReference type="Proteomes" id="UP000228495"/>
    </source>
</evidence>
<evidence type="ECO:0000256" key="1">
    <source>
        <dbReference type="ARBA" id="ARBA00008343"/>
    </source>
</evidence>
<dbReference type="Pfam" id="PF00633">
    <property type="entry name" value="HHH"/>
    <property type="match status" value="1"/>
</dbReference>
<gene>
    <name evidence="11" type="ORF">COX05_02260</name>
</gene>
<dbReference type="GO" id="GO:0003677">
    <property type="term" value="F:DNA binding"/>
    <property type="evidence" value="ECO:0007669"/>
    <property type="project" value="InterPro"/>
</dbReference>
<dbReference type="InterPro" id="IPR003265">
    <property type="entry name" value="HhH-GPD_domain"/>
</dbReference>
<keyword evidence="6" id="KW-0408">Iron</keyword>
<dbReference type="GO" id="GO:0004519">
    <property type="term" value="F:endonuclease activity"/>
    <property type="evidence" value="ECO:0007669"/>
    <property type="project" value="UniProtKB-KW"/>
</dbReference>
<evidence type="ECO:0000259" key="10">
    <source>
        <dbReference type="SMART" id="SM00478"/>
    </source>
</evidence>
<dbReference type="InterPro" id="IPR000445">
    <property type="entry name" value="HhH_motif"/>
</dbReference>
<dbReference type="InterPro" id="IPR023170">
    <property type="entry name" value="HhH_base_excis_C"/>
</dbReference>
<dbReference type="GO" id="GO:0046872">
    <property type="term" value="F:metal ion binding"/>
    <property type="evidence" value="ECO:0007669"/>
    <property type="project" value="UniProtKB-KW"/>
</dbReference>
<dbReference type="Pfam" id="PF00730">
    <property type="entry name" value="HhH-GPD"/>
    <property type="match status" value="1"/>
</dbReference>
<dbReference type="CDD" id="cd00056">
    <property type="entry name" value="ENDO3c"/>
    <property type="match status" value="1"/>
</dbReference>
<proteinExistence type="inferred from homology"/>
<keyword evidence="5" id="KW-0378">Hydrolase</keyword>
<evidence type="ECO:0000256" key="5">
    <source>
        <dbReference type="ARBA" id="ARBA00022801"/>
    </source>
</evidence>
<organism evidence="11 12">
    <name type="scientific">candidate division WWE3 bacterium CG22_combo_CG10-13_8_21_14_all_39_12</name>
    <dbReference type="NCBI Taxonomy" id="1975094"/>
    <lineage>
        <taxon>Bacteria</taxon>
        <taxon>Katanobacteria</taxon>
    </lineage>
</organism>
<evidence type="ECO:0000256" key="8">
    <source>
        <dbReference type="ARBA" id="ARBA00023204"/>
    </source>
</evidence>
<dbReference type="InterPro" id="IPR011257">
    <property type="entry name" value="DNA_glycosylase"/>
</dbReference>
<protein>
    <submittedName>
        <fullName evidence="11">Endonuclease III</fullName>
    </submittedName>
</protein>
<accession>A0A2H0BG45</accession>
<dbReference type="GO" id="GO:0051539">
    <property type="term" value="F:4 iron, 4 sulfur cluster binding"/>
    <property type="evidence" value="ECO:0007669"/>
    <property type="project" value="UniProtKB-KW"/>
</dbReference>
<keyword evidence="9" id="KW-0326">Glycosidase</keyword>
<comment type="similarity">
    <text evidence="1">Belongs to the Nth/MutY family.</text>
</comment>
<evidence type="ECO:0000256" key="9">
    <source>
        <dbReference type="ARBA" id="ARBA00023295"/>
    </source>
</evidence>
<keyword evidence="11" id="KW-0540">Nuclease</keyword>
<dbReference type="Proteomes" id="UP000228495">
    <property type="component" value="Unassembled WGS sequence"/>
</dbReference>
<dbReference type="Gene3D" id="1.10.1670.10">
    <property type="entry name" value="Helix-hairpin-Helix base-excision DNA repair enzymes (C-terminal)"/>
    <property type="match status" value="1"/>
</dbReference>
<comment type="caution">
    <text evidence="11">The sequence shown here is derived from an EMBL/GenBank/DDBJ whole genome shotgun (WGS) entry which is preliminary data.</text>
</comment>
<feature type="domain" description="HhH-GPD" evidence="10">
    <location>
        <begin position="40"/>
        <end position="188"/>
    </location>
</feature>
<dbReference type="Gene3D" id="1.10.340.30">
    <property type="entry name" value="Hypothetical protein, domain 2"/>
    <property type="match status" value="1"/>
</dbReference>
<evidence type="ECO:0000256" key="7">
    <source>
        <dbReference type="ARBA" id="ARBA00023014"/>
    </source>
</evidence>
<dbReference type="AlphaFoldDB" id="A0A2H0BG45"/>
<keyword evidence="8" id="KW-0234">DNA repair</keyword>
<keyword evidence="2" id="KW-0004">4Fe-4S</keyword>
<dbReference type="FunFam" id="1.10.340.30:FF:000001">
    <property type="entry name" value="Endonuclease III"/>
    <property type="match status" value="1"/>
</dbReference>
<name>A0A2H0BG45_UNCKA</name>
<dbReference type="SUPFAM" id="SSF48150">
    <property type="entry name" value="DNA-glycosylase"/>
    <property type="match status" value="1"/>
</dbReference>
<evidence type="ECO:0000256" key="6">
    <source>
        <dbReference type="ARBA" id="ARBA00023004"/>
    </source>
</evidence>
<reference evidence="11 12" key="1">
    <citation type="submission" date="2017-09" db="EMBL/GenBank/DDBJ databases">
        <title>Depth-based differentiation of microbial function through sediment-hosted aquifers and enrichment of novel symbionts in the deep terrestrial subsurface.</title>
        <authorList>
            <person name="Probst A.J."/>
            <person name="Ladd B."/>
            <person name="Jarett J.K."/>
            <person name="Geller-Mcgrath D.E."/>
            <person name="Sieber C.M."/>
            <person name="Emerson J.B."/>
            <person name="Anantharaman K."/>
            <person name="Thomas B.C."/>
            <person name="Malmstrom R."/>
            <person name="Stieglmeier M."/>
            <person name="Klingl A."/>
            <person name="Woyke T."/>
            <person name="Ryan C.M."/>
            <person name="Banfield J.F."/>
        </authorList>
    </citation>
    <scope>NUCLEOTIDE SEQUENCE [LARGE SCALE GENOMIC DNA]</scope>
    <source>
        <strain evidence="11">CG22_combo_CG10-13_8_21_14_all_39_12</strain>
    </source>
</reference>
<dbReference type="PIRSF" id="PIRSF001435">
    <property type="entry name" value="Nth"/>
    <property type="match status" value="1"/>
</dbReference>
<evidence type="ECO:0000256" key="2">
    <source>
        <dbReference type="ARBA" id="ARBA00022485"/>
    </source>
</evidence>
<dbReference type="PANTHER" id="PTHR10359:SF18">
    <property type="entry name" value="ENDONUCLEASE III"/>
    <property type="match status" value="1"/>
</dbReference>
<dbReference type="EMBL" id="PCSU01000035">
    <property type="protein sequence ID" value="PIP56594.1"/>
    <property type="molecule type" value="Genomic_DNA"/>
</dbReference>
<dbReference type="GO" id="GO:0006285">
    <property type="term" value="P:base-excision repair, AP site formation"/>
    <property type="evidence" value="ECO:0007669"/>
    <property type="project" value="TreeGrafter"/>
</dbReference>
<dbReference type="SMART" id="SM00478">
    <property type="entry name" value="ENDO3c"/>
    <property type="match status" value="1"/>
</dbReference>
<sequence length="211" mass="24057">MLKKVTPTVKQVFDAFIPEYTRIPLEVFTKPFEVLVSTMLSARTRDEVTHKVCEEKLFKKAKTLEQMAKLSEAELEKLVYPVSFYRNKSKALKKLLQVIVNDYDGKVPQTREELTSLPGVGNKTASLVLSRAFGVPAIAVDTHVNQISNMLGWVNETDPDKVSDLLEKIIPKNQWIDVNKYFVSVGQKYRSKKQMKEFLESKGLLVMSSRT</sequence>
<dbReference type="PROSITE" id="PS01155">
    <property type="entry name" value="ENDONUCLEASE_III_2"/>
    <property type="match status" value="1"/>
</dbReference>
<keyword evidence="11" id="KW-0255">Endonuclease</keyword>
<evidence type="ECO:0000256" key="4">
    <source>
        <dbReference type="ARBA" id="ARBA00022763"/>
    </source>
</evidence>
<dbReference type="GO" id="GO:0019104">
    <property type="term" value="F:DNA N-glycosylase activity"/>
    <property type="evidence" value="ECO:0007669"/>
    <property type="project" value="TreeGrafter"/>
</dbReference>
<keyword evidence="7" id="KW-0411">Iron-sulfur</keyword>
<dbReference type="InterPro" id="IPR004036">
    <property type="entry name" value="Endonuclease-III-like_CS2"/>
</dbReference>
<keyword evidence="4" id="KW-0227">DNA damage</keyword>
<dbReference type="PANTHER" id="PTHR10359">
    <property type="entry name" value="A/G-SPECIFIC ADENINE GLYCOSYLASE/ENDONUCLEASE III"/>
    <property type="match status" value="1"/>
</dbReference>